<dbReference type="PROSITE" id="PS51163">
    <property type="entry name" value="YRDC"/>
    <property type="match status" value="1"/>
</dbReference>
<dbReference type="NCBIfam" id="TIGR00057">
    <property type="entry name" value="L-threonylcarbamoyladenylate synthase"/>
    <property type="match status" value="1"/>
</dbReference>
<keyword evidence="8" id="KW-0547">Nucleotide-binding</keyword>
<dbReference type="GO" id="GO:0005737">
    <property type="term" value="C:cytoplasm"/>
    <property type="evidence" value="ECO:0007669"/>
    <property type="project" value="UniProtKB-SubCell"/>
</dbReference>
<dbReference type="Gene3D" id="3.90.870.10">
    <property type="entry name" value="DHBP synthase"/>
    <property type="match status" value="1"/>
</dbReference>
<dbReference type="Proteomes" id="UP000229972">
    <property type="component" value="Unassembled WGS sequence"/>
</dbReference>
<accession>A0A2H0V9E0</accession>
<comment type="similarity">
    <text evidence="2">Belongs to the SUA5 family.</text>
</comment>
<evidence type="ECO:0000313" key="14">
    <source>
        <dbReference type="Proteomes" id="UP000229972"/>
    </source>
</evidence>
<evidence type="ECO:0000256" key="11">
    <source>
        <dbReference type="ARBA" id="ARBA00048366"/>
    </source>
</evidence>
<evidence type="ECO:0000256" key="6">
    <source>
        <dbReference type="ARBA" id="ARBA00022694"/>
    </source>
</evidence>
<evidence type="ECO:0000256" key="3">
    <source>
        <dbReference type="ARBA" id="ARBA00012584"/>
    </source>
</evidence>
<evidence type="ECO:0000259" key="12">
    <source>
        <dbReference type="PROSITE" id="PS51163"/>
    </source>
</evidence>
<keyword evidence="4" id="KW-0963">Cytoplasm</keyword>
<keyword evidence="9" id="KW-0067">ATP-binding</keyword>
<sequence length="202" mass="22349">MEYHSIKSPTAVKAVVKLAVKTLLSEGVVVLPTDTVYGLSVCATSQKAIKRIQALKKRTAKKPFLILVSSLSMLKKYVFLSKSQLALVKKYWQSGRCPTTIILRHRGLLPASLNANSDGLALRLPKSQFLIKIIKTIKEPLISTSLNISGEEPIKNLKDVARFWPDKDRQPDLIIDAGLNLGDKPSQLIDLRIPGSVIVLRK</sequence>
<dbReference type="GO" id="GO:0061710">
    <property type="term" value="F:L-threonylcarbamoyladenylate synthase"/>
    <property type="evidence" value="ECO:0007669"/>
    <property type="project" value="UniProtKB-EC"/>
</dbReference>
<evidence type="ECO:0000256" key="2">
    <source>
        <dbReference type="ARBA" id="ARBA00007663"/>
    </source>
</evidence>
<dbReference type="EMBL" id="PFAL01000012">
    <property type="protein sequence ID" value="PIR95683.1"/>
    <property type="molecule type" value="Genomic_DNA"/>
</dbReference>
<comment type="catalytic activity">
    <reaction evidence="11">
        <text>L-threonine + hydrogencarbonate + ATP = L-threonylcarbamoyladenylate + diphosphate + H2O</text>
        <dbReference type="Rhea" id="RHEA:36407"/>
        <dbReference type="ChEBI" id="CHEBI:15377"/>
        <dbReference type="ChEBI" id="CHEBI:17544"/>
        <dbReference type="ChEBI" id="CHEBI:30616"/>
        <dbReference type="ChEBI" id="CHEBI:33019"/>
        <dbReference type="ChEBI" id="CHEBI:57926"/>
        <dbReference type="ChEBI" id="CHEBI:73682"/>
        <dbReference type="EC" id="2.7.7.87"/>
    </reaction>
</comment>
<evidence type="ECO:0000256" key="10">
    <source>
        <dbReference type="ARBA" id="ARBA00029774"/>
    </source>
</evidence>
<dbReference type="GO" id="GO:0003725">
    <property type="term" value="F:double-stranded RNA binding"/>
    <property type="evidence" value="ECO:0007669"/>
    <property type="project" value="InterPro"/>
</dbReference>
<protein>
    <recommendedName>
        <fullName evidence="10">L-threonylcarbamoyladenylate synthase</fullName>
        <ecNumber evidence="3">2.7.7.87</ecNumber>
    </recommendedName>
    <alternativeName>
        <fullName evidence="10">L-threonylcarbamoyladenylate synthase</fullName>
    </alternativeName>
</protein>
<feature type="domain" description="YrdC-like" evidence="12">
    <location>
        <begin position="13"/>
        <end position="202"/>
    </location>
</feature>
<evidence type="ECO:0000256" key="1">
    <source>
        <dbReference type="ARBA" id="ARBA00004496"/>
    </source>
</evidence>
<keyword evidence="7" id="KW-0548">Nucleotidyltransferase</keyword>
<dbReference type="GO" id="GO:0000049">
    <property type="term" value="F:tRNA binding"/>
    <property type="evidence" value="ECO:0007669"/>
    <property type="project" value="TreeGrafter"/>
</dbReference>
<dbReference type="GO" id="GO:0005524">
    <property type="term" value="F:ATP binding"/>
    <property type="evidence" value="ECO:0007669"/>
    <property type="project" value="UniProtKB-KW"/>
</dbReference>
<evidence type="ECO:0000256" key="4">
    <source>
        <dbReference type="ARBA" id="ARBA00022490"/>
    </source>
</evidence>
<dbReference type="Pfam" id="PF01300">
    <property type="entry name" value="Sua5_yciO_yrdC"/>
    <property type="match status" value="1"/>
</dbReference>
<dbReference type="InterPro" id="IPR017945">
    <property type="entry name" value="DHBP_synth_RibB-like_a/b_dom"/>
</dbReference>
<evidence type="ECO:0000313" key="13">
    <source>
        <dbReference type="EMBL" id="PIR95683.1"/>
    </source>
</evidence>
<proteinExistence type="inferred from homology"/>
<keyword evidence="6" id="KW-0819">tRNA processing</keyword>
<evidence type="ECO:0000256" key="8">
    <source>
        <dbReference type="ARBA" id="ARBA00022741"/>
    </source>
</evidence>
<reference evidence="14" key="1">
    <citation type="submission" date="2017-09" db="EMBL/GenBank/DDBJ databases">
        <title>Depth-based differentiation of microbial function through sediment-hosted aquifers and enrichment of novel symbionts in the deep terrestrial subsurface.</title>
        <authorList>
            <person name="Probst A.J."/>
            <person name="Ladd B."/>
            <person name="Jarett J.K."/>
            <person name="Geller-Mcgrath D.E."/>
            <person name="Sieber C.M.K."/>
            <person name="Emerson J.B."/>
            <person name="Anantharaman K."/>
            <person name="Thomas B.C."/>
            <person name="Malmstrom R."/>
            <person name="Stieglmeier M."/>
            <person name="Klingl A."/>
            <person name="Woyke T."/>
            <person name="Ryan C.M."/>
            <person name="Banfield J.F."/>
        </authorList>
    </citation>
    <scope>NUCLEOTIDE SEQUENCE [LARGE SCALE GENOMIC DNA]</scope>
</reference>
<dbReference type="InterPro" id="IPR006070">
    <property type="entry name" value="Sua5-like_dom"/>
</dbReference>
<dbReference type="InterPro" id="IPR050156">
    <property type="entry name" value="TC-AMP_synthase_SUA5"/>
</dbReference>
<dbReference type="EC" id="2.7.7.87" evidence="3"/>
<evidence type="ECO:0000256" key="7">
    <source>
        <dbReference type="ARBA" id="ARBA00022695"/>
    </source>
</evidence>
<dbReference type="GO" id="GO:0008033">
    <property type="term" value="P:tRNA processing"/>
    <property type="evidence" value="ECO:0007669"/>
    <property type="project" value="UniProtKB-KW"/>
</dbReference>
<name>A0A2H0V9E0_9BACT</name>
<comment type="subcellular location">
    <subcellularLocation>
        <location evidence="1">Cytoplasm</location>
    </subcellularLocation>
</comment>
<keyword evidence="5" id="KW-0808">Transferase</keyword>
<organism evidence="13 14">
    <name type="scientific">Candidatus Falkowbacteria bacterium CG10_big_fil_rev_8_21_14_0_10_37_18</name>
    <dbReference type="NCBI Taxonomy" id="1974562"/>
    <lineage>
        <taxon>Bacteria</taxon>
        <taxon>Candidatus Falkowiibacteriota</taxon>
    </lineage>
</organism>
<dbReference type="PANTHER" id="PTHR17490:SF16">
    <property type="entry name" value="THREONYLCARBAMOYL-AMP SYNTHASE"/>
    <property type="match status" value="1"/>
</dbReference>
<comment type="caution">
    <text evidence="13">The sequence shown here is derived from an EMBL/GenBank/DDBJ whole genome shotgun (WGS) entry which is preliminary data.</text>
</comment>
<dbReference type="PANTHER" id="PTHR17490">
    <property type="entry name" value="SUA5"/>
    <property type="match status" value="1"/>
</dbReference>
<dbReference type="AlphaFoldDB" id="A0A2H0V9E0"/>
<dbReference type="SUPFAM" id="SSF55821">
    <property type="entry name" value="YrdC/RibB"/>
    <property type="match status" value="1"/>
</dbReference>
<gene>
    <name evidence="13" type="ORF">COT93_00960</name>
</gene>
<evidence type="ECO:0000256" key="9">
    <source>
        <dbReference type="ARBA" id="ARBA00022840"/>
    </source>
</evidence>
<dbReference type="GO" id="GO:0006450">
    <property type="term" value="P:regulation of translational fidelity"/>
    <property type="evidence" value="ECO:0007669"/>
    <property type="project" value="TreeGrafter"/>
</dbReference>
<evidence type="ECO:0000256" key="5">
    <source>
        <dbReference type="ARBA" id="ARBA00022679"/>
    </source>
</evidence>